<protein>
    <recommendedName>
        <fullName evidence="4">Glycosyltransferase family 92 protein</fullName>
    </recommendedName>
</protein>
<feature type="compositionally biased region" description="Basic and acidic residues" evidence="1">
    <location>
        <begin position="70"/>
        <end position="84"/>
    </location>
</feature>
<organism evidence="2 3">
    <name type="scientific">Elliptochloris bilobata</name>
    <dbReference type="NCBI Taxonomy" id="381761"/>
    <lineage>
        <taxon>Eukaryota</taxon>
        <taxon>Viridiplantae</taxon>
        <taxon>Chlorophyta</taxon>
        <taxon>core chlorophytes</taxon>
        <taxon>Trebouxiophyceae</taxon>
        <taxon>Trebouxiophyceae incertae sedis</taxon>
        <taxon>Elliptochloris clade</taxon>
        <taxon>Elliptochloris</taxon>
    </lineage>
</organism>
<proteinExistence type="predicted"/>
<gene>
    <name evidence="2" type="ORF">WJX81_008427</name>
</gene>
<evidence type="ECO:0000313" key="2">
    <source>
        <dbReference type="EMBL" id="KAK9833478.1"/>
    </source>
</evidence>
<feature type="region of interest" description="Disordered" evidence="1">
    <location>
        <begin position="11"/>
        <end position="43"/>
    </location>
</feature>
<dbReference type="Proteomes" id="UP001445335">
    <property type="component" value="Unassembled WGS sequence"/>
</dbReference>
<name>A0AAW1RIE5_9CHLO</name>
<evidence type="ECO:0008006" key="4">
    <source>
        <dbReference type="Google" id="ProtNLM"/>
    </source>
</evidence>
<dbReference type="AlphaFoldDB" id="A0AAW1RIE5"/>
<accession>A0AAW1RIE5</accession>
<sequence length="505" mass="55992">MKVAEAQALYKKESTSTVTAARSLAADEETTKAVWSQGASGKIPVPKFLPLEEAASKIEARASGRGPSRRSGDSGSRRPGEGGKRGIVRHFQLPGKFPSGTGVEHVIMHVYIKALQTSEGVTFRGFMFAESVERQWYSLEDTYMCQPFFERASYPGIQLREIVSLDDSAREWNLATYPELLYEHEADHPATGTDERRRICAPVPFEGTLALEDAMRDFQLHVTGFGSYALYAPGKVILKAAPRPKAPEYAPGARIAAVLHPFLHPTPQADVNRVLMHFVAYHIRIGFAQVVHNAQVTYLRGFYADEEVMAAVRAGQLVLQPWTDLAECAGPPHIKCWQPMLYSHAVLDAWGSGTAYLFIADPDEYLVLPNRAAIASVADLLTWCTNDAAQVAATRYNAYCDTQQCSGQGERALWTSARNGSHPLQGYSRRSTVPIKLGKQIVDPERVASYEVHTGVTFSADDRTVLRLNPDCGIVLHVLNQFKRRDFEEYTVADTSWQWALQSLT</sequence>
<comment type="caution">
    <text evidence="2">The sequence shown here is derived from an EMBL/GenBank/DDBJ whole genome shotgun (WGS) entry which is preliminary data.</text>
</comment>
<feature type="region of interest" description="Disordered" evidence="1">
    <location>
        <begin position="59"/>
        <end position="88"/>
    </location>
</feature>
<evidence type="ECO:0000313" key="3">
    <source>
        <dbReference type="Proteomes" id="UP001445335"/>
    </source>
</evidence>
<dbReference type="EMBL" id="JALJOU010000036">
    <property type="protein sequence ID" value="KAK9833478.1"/>
    <property type="molecule type" value="Genomic_DNA"/>
</dbReference>
<reference evidence="2 3" key="1">
    <citation type="journal article" date="2024" name="Nat. Commun.">
        <title>Phylogenomics reveals the evolutionary origins of lichenization in chlorophyte algae.</title>
        <authorList>
            <person name="Puginier C."/>
            <person name="Libourel C."/>
            <person name="Otte J."/>
            <person name="Skaloud P."/>
            <person name="Haon M."/>
            <person name="Grisel S."/>
            <person name="Petersen M."/>
            <person name="Berrin J.G."/>
            <person name="Delaux P.M."/>
            <person name="Dal Grande F."/>
            <person name="Keller J."/>
        </authorList>
    </citation>
    <scope>NUCLEOTIDE SEQUENCE [LARGE SCALE GENOMIC DNA]</scope>
    <source>
        <strain evidence="2 3">SAG 245.80</strain>
    </source>
</reference>
<keyword evidence="3" id="KW-1185">Reference proteome</keyword>
<evidence type="ECO:0000256" key="1">
    <source>
        <dbReference type="SAM" id="MobiDB-lite"/>
    </source>
</evidence>